<feature type="transmembrane region" description="Helical" evidence="1">
    <location>
        <begin position="36"/>
        <end position="54"/>
    </location>
</feature>
<dbReference type="EMBL" id="JAZIBG010000009">
    <property type="protein sequence ID" value="MEF7612977.1"/>
    <property type="molecule type" value="Genomic_DNA"/>
</dbReference>
<dbReference type="RefSeq" id="WP_332287890.1">
    <property type="nucleotide sequence ID" value="NZ_JAZIBG010000009.1"/>
</dbReference>
<evidence type="ECO:0000313" key="4">
    <source>
        <dbReference type="Proteomes" id="UP001336250"/>
    </source>
</evidence>
<organism evidence="3 4">
    <name type="scientific">Aquincola agrisoli</name>
    <dbReference type="NCBI Taxonomy" id="3119538"/>
    <lineage>
        <taxon>Bacteria</taxon>
        <taxon>Pseudomonadati</taxon>
        <taxon>Pseudomonadota</taxon>
        <taxon>Betaproteobacteria</taxon>
        <taxon>Burkholderiales</taxon>
        <taxon>Sphaerotilaceae</taxon>
        <taxon>Aquincola</taxon>
    </lineage>
</organism>
<gene>
    <name evidence="3" type="ORF">V4F39_03570</name>
</gene>
<dbReference type="Proteomes" id="UP001336250">
    <property type="component" value="Unassembled WGS sequence"/>
</dbReference>
<keyword evidence="4" id="KW-1185">Reference proteome</keyword>
<accession>A0AAW9QCJ0</accession>
<keyword evidence="1 3" id="KW-0812">Transmembrane</keyword>
<evidence type="ECO:0000313" key="3">
    <source>
        <dbReference type="EMBL" id="MEF7612977.1"/>
    </source>
</evidence>
<keyword evidence="1" id="KW-1133">Transmembrane helix</keyword>
<proteinExistence type="predicted"/>
<feature type="domain" description="Inner membrane protein YgaP-like transmembrane" evidence="2">
    <location>
        <begin position="5"/>
        <end position="63"/>
    </location>
</feature>
<sequence>MLFVKNLPAWERVLRLVAGAAGVWACLHWLPGLLGAIAAACAAGTAVSGLVGYCPMRALACRATGAKAR</sequence>
<evidence type="ECO:0000256" key="1">
    <source>
        <dbReference type="SAM" id="Phobius"/>
    </source>
</evidence>
<dbReference type="AlphaFoldDB" id="A0AAW9QCJ0"/>
<dbReference type="Pfam" id="PF11127">
    <property type="entry name" value="YgaP-like_TM"/>
    <property type="match status" value="1"/>
</dbReference>
<reference evidence="3 4" key="1">
    <citation type="submission" date="2024-02" db="EMBL/GenBank/DDBJ databases">
        <title>Genome sequence of Aquincola sp. MAHUQ-54.</title>
        <authorList>
            <person name="Huq M.A."/>
        </authorList>
    </citation>
    <scope>NUCLEOTIDE SEQUENCE [LARGE SCALE GENOMIC DNA]</scope>
    <source>
        <strain evidence="3 4">MAHUQ-54</strain>
    </source>
</reference>
<dbReference type="InterPro" id="IPR021309">
    <property type="entry name" value="YgaP-like_TM"/>
</dbReference>
<keyword evidence="1" id="KW-0472">Membrane</keyword>
<comment type="caution">
    <text evidence="3">The sequence shown here is derived from an EMBL/GenBank/DDBJ whole genome shotgun (WGS) entry which is preliminary data.</text>
</comment>
<evidence type="ECO:0000259" key="2">
    <source>
        <dbReference type="Pfam" id="PF11127"/>
    </source>
</evidence>
<protein>
    <submittedName>
        <fullName evidence="3">YgaP-like transmembrane domain</fullName>
    </submittedName>
</protein>
<name>A0AAW9QCJ0_9BURK</name>